<proteinExistence type="predicted"/>
<reference evidence="2" key="1">
    <citation type="submission" date="2024-06" db="EMBL/GenBank/DDBJ databases">
        <title>Lacrimispora cavernae sp. nov., a novel anaerobe isolated from bat guano pile inside a cave.</title>
        <authorList>
            <person name="Miller S.L."/>
            <person name="Lu N."/>
            <person name="King J."/>
            <person name="Sankaranarayanan K."/>
            <person name="Lawson P.A."/>
        </authorList>
    </citation>
    <scope>NUCLEOTIDE SEQUENCE</scope>
    <source>
        <strain evidence="2">BS-2</strain>
    </source>
</reference>
<feature type="chain" id="PRO_5043694747" description="Lipoprotein" evidence="1">
    <location>
        <begin position="22"/>
        <end position="207"/>
    </location>
</feature>
<gene>
    <name evidence="2" type="ORF">ABFV83_01185</name>
</gene>
<name>A0AAU7PPX3_9FIRM</name>
<evidence type="ECO:0000313" key="2">
    <source>
        <dbReference type="EMBL" id="XBS54431.1"/>
    </source>
</evidence>
<dbReference type="PROSITE" id="PS51257">
    <property type="entry name" value="PROKAR_LIPOPROTEIN"/>
    <property type="match status" value="1"/>
</dbReference>
<sequence length="207" mass="22635">MKKRFGFLLLILICAFTTSCGKPSENLAESDLSAPSGIGDTESTLEVASVPQSELNEGSSQTIGTDEFGYVTIPATWVRFQDLDGGTDLQYSDSLGNSIITLNVFNDEGLSEEDKAKMTAETAANSVWYNLEQNEVQKIAGAQVTLGKYDAFQIYGSFISEDHSLPSIIVCWIFEDENNVLHYISAEAPVENSAEILSYIEDSYTLP</sequence>
<dbReference type="RefSeq" id="WP_349947095.1">
    <property type="nucleotide sequence ID" value="NZ_CP157940.1"/>
</dbReference>
<dbReference type="AlphaFoldDB" id="A0AAU7PPX3"/>
<dbReference type="EMBL" id="CP157940">
    <property type="protein sequence ID" value="XBS54431.1"/>
    <property type="molecule type" value="Genomic_DNA"/>
</dbReference>
<organism evidence="2">
    <name type="scientific">Lacrimispora sp. BS-2</name>
    <dbReference type="NCBI Taxonomy" id="3151850"/>
    <lineage>
        <taxon>Bacteria</taxon>
        <taxon>Bacillati</taxon>
        <taxon>Bacillota</taxon>
        <taxon>Clostridia</taxon>
        <taxon>Lachnospirales</taxon>
        <taxon>Lachnospiraceae</taxon>
        <taxon>Lacrimispora</taxon>
    </lineage>
</organism>
<feature type="signal peptide" evidence="1">
    <location>
        <begin position="1"/>
        <end position="21"/>
    </location>
</feature>
<evidence type="ECO:0008006" key="3">
    <source>
        <dbReference type="Google" id="ProtNLM"/>
    </source>
</evidence>
<accession>A0AAU7PPX3</accession>
<protein>
    <recommendedName>
        <fullName evidence="3">Lipoprotein</fullName>
    </recommendedName>
</protein>
<keyword evidence="1" id="KW-0732">Signal</keyword>
<evidence type="ECO:0000256" key="1">
    <source>
        <dbReference type="SAM" id="SignalP"/>
    </source>
</evidence>